<evidence type="ECO:0000256" key="4">
    <source>
        <dbReference type="ARBA" id="ARBA00022679"/>
    </source>
</evidence>
<sequence length="487" mass="56691">MVSTAFRKVILSDKIYWILILGFFFLLYAPNLLREGMFVDGIWYATISHNLANGFGSLWKPMFTNTIFPEFYEHPPLVFWIQSLFFRIFGSTFWTERIYCLFIFIITSFLIVKIWRIINSNNSSYKKVTYLPLALWMLNFQTFFAYPNNVLECTLTIFTLSAIYLLIKSLISSERTSYLFIFLSGIFVFLGVMCKGAVALFPFAFFPLYLLIYKGNIKELVTKTLLVIASFLICFFIVLQFENARMFFVQYIDNQIIKSILGFRTENMRESRFYILNALLKGIPVTLGLSILLVVFAFFGNKKKWIFDKSHNKKSAFYCLIALSASAPIMISLKQAGYYLVPSLPLFSIALALLVVPSFVFLKEKFKKNLKNYLKFSWCSIAFLFICIAIAGRNIGTIDKRDRDKINFVNATKNRIPAKSILDFKSINLEHSLHAFFQRNQFIALDTSVTFSNNYFIIEKEVDTISLENYDLLPEFNDTKYHVYLKH</sequence>
<proteinExistence type="predicted"/>
<evidence type="ECO:0000256" key="3">
    <source>
        <dbReference type="ARBA" id="ARBA00022676"/>
    </source>
</evidence>
<dbReference type="InterPro" id="IPR050297">
    <property type="entry name" value="LipidA_mod_glycosyltrf_83"/>
</dbReference>
<evidence type="ECO:0000259" key="9">
    <source>
        <dbReference type="Pfam" id="PF13231"/>
    </source>
</evidence>
<evidence type="ECO:0000256" key="7">
    <source>
        <dbReference type="ARBA" id="ARBA00023136"/>
    </source>
</evidence>
<dbReference type="GO" id="GO:0016763">
    <property type="term" value="F:pentosyltransferase activity"/>
    <property type="evidence" value="ECO:0007669"/>
    <property type="project" value="TreeGrafter"/>
</dbReference>
<feature type="transmembrane region" description="Helical" evidence="8">
    <location>
        <begin position="224"/>
        <end position="241"/>
    </location>
</feature>
<evidence type="ECO:0000256" key="5">
    <source>
        <dbReference type="ARBA" id="ARBA00022692"/>
    </source>
</evidence>
<keyword evidence="6 8" id="KW-1133">Transmembrane helix</keyword>
<dbReference type="RefSeq" id="WP_013551379.1">
    <property type="nucleotide sequence ID" value="NC_014934.1"/>
</dbReference>
<feature type="transmembrane region" description="Helical" evidence="8">
    <location>
        <begin position="179"/>
        <end position="212"/>
    </location>
</feature>
<feature type="transmembrane region" description="Helical" evidence="8">
    <location>
        <begin position="98"/>
        <end position="118"/>
    </location>
</feature>
<evidence type="ECO:0000256" key="8">
    <source>
        <dbReference type="SAM" id="Phobius"/>
    </source>
</evidence>
<dbReference type="GO" id="GO:0005886">
    <property type="term" value="C:plasma membrane"/>
    <property type="evidence" value="ECO:0007669"/>
    <property type="project" value="UniProtKB-SubCell"/>
</dbReference>
<dbReference type="KEGG" id="cao:Celal_2623"/>
<feature type="transmembrane region" description="Helical" evidence="8">
    <location>
        <begin position="273"/>
        <end position="299"/>
    </location>
</feature>
<feature type="transmembrane region" description="Helical" evidence="8">
    <location>
        <begin position="339"/>
        <end position="361"/>
    </location>
</feature>
<evidence type="ECO:0000313" key="10">
    <source>
        <dbReference type="EMBL" id="ADV49908.1"/>
    </source>
</evidence>
<dbReference type="PANTHER" id="PTHR33908:SF11">
    <property type="entry name" value="MEMBRANE PROTEIN"/>
    <property type="match status" value="1"/>
</dbReference>
<feature type="transmembrane region" description="Helical" evidence="8">
    <location>
        <begin position="315"/>
        <end position="333"/>
    </location>
</feature>
<dbReference type="AlphaFoldDB" id="E6XAJ2"/>
<keyword evidence="11" id="KW-1185">Reference proteome</keyword>
<feature type="transmembrane region" description="Helical" evidence="8">
    <location>
        <begin position="153"/>
        <end position="173"/>
    </location>
</feature>
<evidence type="ECO:0000256" key="6">
    <source>
        <dbReference type="ARBA" id="ARBA00022989"/>
    </source>
</evidence>
<dbReference type="eggNOG" id="COG1807">
    <property type="taxonomic scope" value="Bacteria"/>
</dbReference>
<keyword evidence="2" id="KW-1003">Cell membrane</keyword>
<accession>E6XAJ2</accession>
<keyword evidence="3" id="KW-0328">Glycosyltransferase</keyword>
<comment type="subcellular location">
    <subcellularLocation>
        <location evidence="1">Cell membrane</location>
        <topology evidence="1">Multi-pass membrane protein</topology>
    </subcellularLocation>
</comment>
<protein>
    <recommendedName>
        <fullName evidence="9">Glycosyltransferase RgtA/B/C/D-like domain-containing protein</fullName>
    </recommendedName>
</protein>
<evidence type="ECO:0000256" key="2">
    <source>
        <dbReference type="ARBA" id="ARBA00022475"/>
    </source>
</evidence>
<dbReference type="Proteomes" id="UP000008634">
    <property type="component" value="Chromosome"/>
</dbReference>
<evidence type="ECO:0000256" key="1">
    <source>
        <dbReference type="ARBA" id="ARBA00004651"/>
    </source>
</evidence>
<organism evidence="10 11">
    <name type="scientific">Cellulophaga algicola (strain DSM 14237 / IC166 / ACAM 630)</name>
    <dbReference type="NCBI Taxonomy" id="688270"/>
    <lineage>
        <taxon>Bacteria</taxon>
        <taxon>Pseudomonadati</taxon>
        <taxon>Bacteroidota</taxon>
        <taxon>Flavobacteriia</taxon>
        <taxon>Flavobacteriales</taxon>
        <taxon>Flavobacteriaceae</taxon>
        <taxon>Cellulophaga</taxon>
    </lineage>
</organism>
<feature type="domain" description="Glycosyltransferase RgtA/B/C/D-like" evidence="9">
    <location>
        <begin position="74"/>
        <end position="236"/>
    </location>
</feature>
<dbReference type="OrthoDB" id="8353433at2"/>
<dbReference type="EMBL" id="CP002453">
    <property type="protein sequence ID" value="ADV49908.1"/>
    <property type="molecule type" value="Genomic_DNA"/>
</dbReference>
<dbReference type="Pfam" id="PF13231">
    <property type="entry name" value="PMT_2"/>
    <property type="match status" value="1"/>
</dbReference>
<dbReference type="PANTHER" id="PTHR33908">
    <property type="entry name" value="MANNOSYLTRANSFERASE YKCB-RELATED"/>
    <property type="match status" value="1"/>
</dbReference>
<dbReference type="InterPro" id="IPR038731">
    <property type="entry name" value="RgtA/B/C-like"/>
</dbReference>
<dbReference type="HOGENOM" id="CLU_603613_0_0_10"/>
<reference evidence="10 11" key="1">
    <citation type="journal article" date="2010" name="Stand. Genomic Sci.">
        <title>Complete genome sequence of Cellulophaga algicola type strain (IC166).</title>
        <authorList>
            <person name="Abt B."/>
            <person name="Lu M."/>
            <person name="Misra M."/>
            <person name="Han C."/>
            <person name="Nolan M."/>
            <person name="Lucas S."/>
            <person name="Hammon N."/>
            <person name="Deshpande S."/>
            <person name="Cheng J.F."/>
            <person name="Tapia R."/>
            <person name="Goodwin L."/>
            <person name="Pitluck S."/>
            <person name="Liolios K."/>
            <person name="Pagani I."/>
            <person name="Ivanova N."/>
            <person name="Mavromatis K."/>
            <person name="Ovchinikova G."/>
            <person name="Pati A."/>
            <person name="Chen A."/>
            <person name="Palaniappan K."/>
            <person name="Land M."/>
            <person name="Hauser L."/>
            <person name="Chang Y.J."/>
            <person name="Jeffries C.D."/>
            <person name="Detter J.C."/>
            <person name="Brambilla E."/>
            <person name="Rohde M."/>
            <person name="Tindall B.J."/>
            <person name="Goker M."/>
            <person name="Woyke T."/>
            <person name="Bristow J."/>
            <person name="Eisen J.A."/>
            <person name="Markowitz V."/>
            <person name="Hugenholtz P."/>
            <person name="Kyrpides N.C."/>
            <person name="Klenk H.P."/>
            <person name="Lapidus A."/>
        </authorList>
    </citation>
    <scope>NUCLEOTIDE SEQUENCE [LARGE SCALE GENOMIC DNA]</scope>
    <source>
        <strain evidence="11">DSM 14237 / IC166 / ACAM 630</strain>
    </source>
</reference>
<name>E6XAJ2_CELAD</name>
<feature type="transmembrane region" description="Helical" evidence="8">
    <location>
        <begin position="373"/>
        <end position="392"/>
    </location>
</feature>
<keyword evidence="5 8" id="KW-0812">Transmembrane</keyword>
<keyword evidence="4" id="KW-0808">Transferase</keyword>
<gene>
    <name evidence="10" type="ordered locus">Celal_2623</name>
</gene>
<evidence type="ECO:0000313" key="11">
    <source>
        <dbReference type="Proteomes" id="UP000008634"/>
    </source>
</evidence>
<dbReference type="GO" id="GO:0009103">
    <property type="term" value="P:lipopolysaccharide biosynthetic process"/>
    <property type="evidence" value="ECO:0007669"/>
    <property type="project" value="UniProtKB-ARBA"/>
</dbReference>
<feature type="transmembrane region" description="Helical" evidence="8">
    <location>
        <begin position="15"/>
        <end position="33"/>
    </location>
</feature>
<keyword evidence="7 8" id="KW-0472">Membrane</keyword>